<proteinExistence type="predicted"/>
<keyword evidence="3" id="KW-1185">Reference proteome</keyword>
<protein>
    <submittedName>
        <fullName evidence="2">Uncharacterized protein</fullName>
    </submittedName>
</protein>
<reference evidence="2 3" key="1">
    <citation type="submission" date="2016-06" db="EMBL/GenBank/DDBJ databases">
        <authorList>
            <person name="Kjaerup R.B."/>
            <person name="Dalgaard T.S."/>
            <person name="Juul-Madsen H.R."/>
        </authorList>
    </citation>
    <scope>NUCLEOTIDE SEQUENCE [LARGE SCALE GENOMIC DNA]</scope>
    <source>
        <strain evidence="2 3">DSM 45577</strain>
    </source>
</reference>
<dbReference type="RefSeq" id="WP_091435929.1">
    <property type="nucleotide sequence ID" value="NZ_BMMJ01000004.1"/>
</dbReference>
<keyword evidence="1" id="KW-0732">Signal</keyword>
<organism evidence="2 3">
    <name type="scientific">Micromonospora yangpuensis</name>
    <dbReference type="NCBI Taxonomy" id="683228"/>
    <lineage>
        <taxon>Bacteria</taxon>
        <taxon>Bacillati</taxon>
        <taxon>Actinomycetota</taxon>
        <taxon>Actinomycetes</taxon>
        <taxon>Micromonosporales</taxon>
        <taxon>Micromonosporaceae</taxon>
        <taxon>Micromonospora</taxon>
    </lineage>
</organism>
<dbReference type="EMBL" id="FMIA01000002">
    <property type="protein sequence ID" value="SCL52621.1"/>
    <property type="molecule type" value="Genomic_DNA"/>
</dbReference>
<sequence>MRSRTLFALLLVPIAAAGSAVAGPRHEATAAPPAEVVFSDEFWLHQEQLGRAAETVEPVARRQWPESYAGLEVDVPANVLVVRRVPGNPGIDRALRALVPVSVRLIDAVYPERQVDAWTERLRADRGYWQEQRGIEIIESRPDPGRCVSIGLDDPERDGPALIAHYRQTMAVCVEKGYRAELLALDR</sequence>
<dbReference type="AlphaFoldDB" id="A0A1C6UF99"/>
<feature type="signal peptide" evidence="1">
    <location>
        <begin position="1"/>
        <end position="22"/>
    </location>
</feature>
<evidence type="ECO:0000256" key="1">
    <source>
        <dbReference type="SAM" id="SignalP"/>
    </source>
</evidence>
<evidence type="ECO:0000313" key="3">
    <source>
        <dbReference type="Proteomes" id="UP000198937"/>
    </source>
</evidence>
<feature type="chain" id="PRO_5039539806" evidence="1">
    <location>
        <begin position="23"/>
        <end position="187"/>
    </location>
</feature>
<evidence type="ECO:0000313" key="2">
    <source>
        <dbReference type="EMBL" id="SCL52621.1"/>
    </source>
</evidence>
<gene>
    <name evidence="2" type="ORF">GA0070617_2132</name>
</gene>
<dbReference type="Proteomes" id="UP000198937">
    <property type="component" value="Unassembled WGS sequence"/>
</dbReference>
<accession>A0A1C6UF99</accession>
<name>A0A1C6UF99_9ACTN</name>
<dbReference type="OrthoDB" id="3854600at2"/>